<dbReference type="Proteomes" id="UP000242474">
    <property type="component" value="Unassembled WGS sequence"/>
</dbReference>
<protein>
    <recommendedName>
        <fullName evidence="3">Transposase</fullName>
    </recommendedName>
</protein>
<name>A0A2G5B2Y5_COERN</name>
<gene>
    <name evidence="1" type="ORF">COEREDRAFT_11532</name>
</gene>
<dbReference type="OrthoDB" id="5556225at2759"/>
<proteinExistence type="predicted"/>
<evidence type="ECO:0000313" key="2">
    <source>
        <dbReference type="Proteomes" id="UP000242474"/>
    </source>
</evidence>
<reference evidence="1 2" key="1">
    <citation type="journal article" date="2015" name="Genome Biol. Evol.">
        <title>Phylogenomic analyses indicate that early fungi evolved digesting cell walls of algal ancestors of land plants.</title>
        <authorList>
            <person name="Chang Y."/>
            <person name="Wang S."/>
            <person name="Sekimoto S."/>
            <person name="Aerts A.L."/>
            <person name="Choi C."/>
            <person name="Clum A."/>
            <person name="LaButti K.M."/>
            <person name="Lindquist E.A."/>
            <person name="Yee Ngan C."/>
            <person name="Ohm R.A."/>
            <person name="Salamov A.A."/>
            <person name="Grigoriev I.V."/>
            <person name="Spatafora J.W."/>
            <person name="Berbee M.L."/>
        </authorList>
    </citation>
    <scope>NUCLEOTIDE SEQUENCE [LARGE SCALE GENOMIC DNA]</scope>
    <source>
        <strain evidence="1 2">NRRL 1564</strain>
    </source>
</reference>
<evidence type="ECO:0008006" key="3">
    <source>
        <dbReference type="Google" id="ProtNLM"/>
    </source>
</evidence>
<accession>A0A2G5B2Y5</accession>
<evidence type="ECO:0000313" key="1">
    <source>
        <dbReference type="EMBL" id="PIA13378.1"/>
    </source>
</evidence>
<keyword evidence="2" id="KW-1185">Reference proteome</keyword>
<sequence length="127" mass="14225">MDANVACGLRQKFGLNPTLVLGNWSAGIVCYHAPIPGKGLRQMLIKQGFRVLHIDEFKTSTWCPYCGEGQLQKFLDIKNPRPHRRDERPVIKSHAVLRCNNVKCIGRVVNSTTGQSCPRIINRDLAA</sequence>
<dbReference type="AlphaFoldDB" id="A0A2G5B2Y5"/>
<organism evidence="1 2">
    <name type="scientific">Coemansia reversa (strain ATCC 12441 / NRRL 1564)</name>
    <dbReference type="NCBI Taxonomy" id="763665"/>
    <lineage>
        <taxon>Eukaryota</taxon>
        <taxon>Fungi</taxon>
        <taxon>Fungi incertae sedis</taxon>
        <taxon>Zoopagomycota</taxon>
        <taxon>Kickxellomycotina</taxon>
        <taxon>Kickxellomycetes</taxon>
        <taxon>Kickxellales</taxon>
        <taxon>Kickxellaceae</taxon>
        <taxon>Coemansia</taxon>
    </lineage>
</organism>
<dbReference type="EMBL" id="KZ303539">
    <property type="protein sequence ID" value="PIA13378.1"/>
    <property type="molecule type" value="Genomic_DNA"/>
</dbReference>